<protein>
    <submittedName>
        <fullName evidence="5">Fatty acid biosynthesis transcriptional regulator FasR</fullName>
    </submittedName>
</protein>
<feature type="compositionally biased region" description="Gly residues" evidence="2">
    <location>
        <begin position="405"/>
        <end position="416"/>
    </location>
</feature>
<organism evidence="5 6">
    <name type="scientific">Terrabacter terrae</name>
    <dbReference type="NCBI Taxonomy" id="318434"/>
    <lineage>
        <taxon>Bacteria</taxon>
        <taxon>Bacillati</taxon>
        <taxon>Actinomycetota</taxon>
        <taxon>Actinomycetes</taxon>
        <taxon>Micrococcales</taxon>
        <taxon>Intrasporangiaceae</taxon>
        <taxon>Terrabacter</taxon>
    </lineage>
</organism>
<evidence type="ECO:0000256" key="1">
    <source>
        <dbReference type="ARBA" id="ARBA00006754"/>
    </source>
</evidence>
<dbReference type="Pfam" id="PF17853">
    <property type="entry name" value="GGDEF_2"/>
    <property type="match status" value="1"/>
</dbReference>
<dbReference type="Gene3D" id="1.10.10.2840">
    <property type="entry name" value="PucR C-terminal helix-turn-helix domain"/>
    <property type="match status" value="1"/>
</dbReference>
<dbReference type="PANTHER" id="PTHR33744">
    <property type="entry name" value="CARBOHYDRATE DIACID REGULATOR"/>
    <property type="match status" value="1"/>
</dbReference>
<dbReference type="InterPro" id="IPR051448">
    <property type="entry name" value="CdaR-like_regulators"/>
</dbReference>
<name>A0ABN2UHS4_9MICO</name>
<dbReference type="InterPro" id="IPR042070">
    <property type="entry name" value="PucR_C-HTH_sf"/>
</dbReference>
<evidence type="ECO:0000259" key="3">
    <source>
        <dbReference type="Pfam" id="PF13556"/>
    </source>
</evidence>
<dbReference type="InterPro" id="IPR041522">
    <property type="entry name" value="CdaR_GGDEF"/>
</dbReference>
<evidence type="ECO:0000313" key="6">
    <source>
        <dbReference type="Proteomes" id="UP001501285"/>
    </source>
</evidence>
<dbReference type="Proteomes" id="UP001501285">
    <property type="component" value="Unassembled WGS sequence"/>
</dbReference>
<dbReference type="Pfam" id="PF13556">
    <property type="entry name" value="HTH_30"/>
    <property type="match status" value="1"/>
</dbReference>
<dbReference type="EMBL" id="BAAANB010000021">
    <property type="protein sequence ID" value="GAA2037140.1"/>
    <property type="molecule type" value="Genomic_DNA"/>
</dbReference>
<proteinExistence type="inferred from homology"/>
<comment type="similarity">
    <text evidence="1">Belongs to the CdaR family.</text>
</comment>
<evidence type="ECO:0000256" key="2">
    <source>
        <dbReference type="SAM" id="MobiDB-lite"/>
    </source>
</evidence>
<feature type="region of interest" description="Disordered" evidence="2">
    <location>
        <begin position="392"/>
        <end position="449"/>
    </location>
</feature>
<evidence type="ECO:0000313" key="5">
    <source>
        <dbReference type="EMBL" id="GAA2037140.1"/>
    </source>
</evidence>
<comment type="caution">
    <text evidence="5">The sequence shown here is derived from an EMBL/GenBank/DDBJ whole genome shotgun (WGS) entry which is preliminary data.</text>
</comment>
<evidence type="ECO:0000259" key="4">
    <source>
        <dbReference type="Pfam" id="PF17853"/>
    </source>
</evidence>
<sequence length="449" mass="47020">MSRHRGHPSEATSRAVERSAGELATLASQRMEEHLRWYRELSAEERSQVGLVAQAGISQFIAWFHQEESHPPSAISIFANAPQELTRSVSLRQTLDLVRTVVDVVESRVESLAGPGDEQLLRESVLRFSREIAFAAAEVYAGAAEARGAWDARLEALVVDGVLRGEADESMQSRASALGWGEVADVTFVVGSTPSVAGGAVPAVDDLRRSVRQHGVEALAIVQRSRLIAILGGTRDALPVVEAVADCFGPGPVVLGPTVPHLFAAGRSARAALSGLSAAAAWPAAPRVVESDALLAERALAGDQPASRTLVDRVHRPLAAASHAALLTTATAYLESGGALEATARTLFVHPNTVRYRLGRICDATGYDLTVPREAWTVRIALALGRLAATRSSRPAADLSRGPTDTGGGTGTGGPSSDGAGRSRTPRGGVAPTADVLLEETSKLSPATS</sequence>
<keyword evidence="6" id="KW-1185">Reference proteome</keyword>
<accession>A0ABN2UHS4</accession>
<gene>
    <name evidence="5" type="primary">fasR</name>
    <name evidence="5" type="ORF">GCM10009740_31020</name>
</gene>
<dbReference type="PANTHER" id="PTHR33744:SF7">
    <property type="entry name" value="PUCR FAMILY TRANSCRIPTIONAL REGULATOR"/>
    <property type="match status" value="1"/>
</dbReference>
<feature type="domain" description="PucR C-terminal helix-turn-helix" evidence="3">
    <location>
        <begin position="326"/>
        <end position="383"/>
    </location>
</feature>
<dbReference type="InterPro" id="IPR025736">
    <property type="entry name" value="PucR_C-HTH_dom"/>
</dbReference>
<dbReference type="RefSeq" id="WP_343992952.1">
    <property type="nucleotide sequence ID" value="NZ_BAAANB010000021.1"/>
</dbReference>
<feature type="domain" description="CdaR GGDEF-like" evidence="4">
    <location>
        <begin position="165"/>
        <end position="277"/>
    </location>
</feature>
<reference evidence="5 6" key="1">
    <citation type="journal article" date="2019" name="Int. J. Syst. Evol. Microbiol.">
        <title>The Global Catalogue of Microorganisms (GCM) 10K type strain sequencing project: providing services to taxonomists for standard genome sequencing and annotation.</title>
        <authorList>
            <consortium name="The Broad Institute Genomics Platform"/>
            <consortium name="The Broad Institute Genome Sequencing Center for Infectious Disease"/>
            <person name="Wu L."/>
            <person name="Ma J."/>
        </authorList>
    </citation>
    <scope>NUCLEOTIDE SEQUENCE [LARGE SCALE GENOMIC DNA]</scope>
    <source>
        <strain evidence="5 6">JCM 14283</strain>
    </source>
</reference>